<gene>
    <name evidence="1" type="ORF">GCM10008025_15370</name>
</gene>
<dbReference type="EMBL" id="BMEY01000006">
    <property type="protein sequence ID" value="GGA72510.1"/>
    <property type="molecule type" value="Genomic_DNA"/>
</dbReference>
<proteinExistence type="predicted"/>
<sequence>MTVSITLWEAYLLESLRSKGMDNETILTYIEQQDIQALNEFDNSFDHTDLIMTENLATIKQAIFSDYKVKFITVNGVKNLLNMKFGLQAGEDYEMDNSRFSNIPFSNDQLKTVETMISPVWKIMNITHKNDGVLADVIHASDIVDE</sequence>
<protein>
    <submittedName>
        <fullName evidence="1">Uncharacterized protein</fullName>
    </submittedName>
</protein>
<dbReference type="RefSeq" id="WP_188384087.1">
    <property type="nucleotide sequence ID" value="NZ_BMEY01000006.1"/>
</dbReference>
<dbReference type="Proteomes" id="UP000613512">
    <property type="component" value="Unassembled WGS sequence"/>
</dbReference>
<organism evidence="1 2">
    <name type="scientific">Ornithinibacillus halotolerans</name>
    <dbReference type="NCBI Taxonomy" id="1274357"/>
    <lineage>
        <taxon>Bacteria</taxon>
        <taxon>Bacillati</taxon>
        <taxon>Bacillota</taxon>
        <taxon>Bacilli</taxon>
        <taxon>Bacillales</taxon>
        <taxon>Bacillaceae</taxon>
        <taxon>Ornithinibacillus</taxon>
    </lineage>
</organism>
<evidence type="ECO:0000313" key="1">
    <source>
        <dbReference type="EMBL" id="GGA72510.1"/>
    </source>
</evidence>
<reference evidence="1" key="1">
    <citation type="journal article" date="2014" name="Int. J. Syst. Evol. Microbiol.">
        <title>Complete genome sequence of Corynebacterium casei LMG S-19264T (=DSM 44701T), isolated from a smear-ripened cheese.</title>
        <authorList>
            <consortium name="US DOE Joint Genome Institute (JGI-PGF)"/>
            <person name="Walter F."/>
            <person name="Albersmeier A."/>
            <person name="Kalinowski J."/>
            <person name="Ruckert C."/>
        </authorList>
    </citation>
    <scope>NUCLEOTIDE SEQUENCE</scope>
    <source>
        <strain evidence="1">CGMCC 1.12408</strain>
    </source>
</reference>
<evidence type="ECO:0000313" key="2">
    <source>
        <dbReference type="Proteomes" id="UP000613512"/>
    </source>
</evidence>
<keyword evidence="2" id="KW-1185">Reference proteome</keyword>
<reference evidence="1" key="2">
    <citation type="submission" date="2020-09" db="EMBL/GenBank/DDBJ databases">
        <authorList>
            <person name="Sun Q."/>
            <person name="Zhou Y."/>
        </authorList>
    </citation>
    <scope>NUCLEOTIDE SEQUENCE</scope>
    <source>
        <strain evidence="1">CGMCC 1.12408</strain>
    </source>
</reference>
<comment type="caution">
    <text evidence="1">The sequence shown here is derived from an EMBL/GenBank/DDBJ whole genome shotgun (WGS) entry which is preliminary data.</text>
</comment>
<accession>A0A916W6M7</accession>
<dbReference type="AlphaFoldDB" id="A0A916W6M7"/>
<name>A0A916W6M7_9BACI</name>